<dbReference type="OrthoDB" id="5430802at2"/>
<evidence type="ECO:0008006" key="3">
    <source>
        <dbReference type="Google" id="ProtNLM"/>
    </source>
</evidence>
<gene>
    <name evidence="1" type="ORF">PPSIR1_24714</name>
</gene>
<dbReference type="RefSeq" id="WP_006973981.1">
    <property type="nucleotide sequence ID" value="NZ_ABCS01000056.1"/>
</dbReference>
<name>A6GB90_9BACT</name>
<dbReference type="SUPFAM" id="SSF53335">
    <property type="entry name" value="S-adenosyl-L-methionine-dependent methyltransferases"/>
    <property type="match status" value="1"/>
</dbReference>
<evidence type="ECO:0000313" key="1">
    <source>
        <dbReference type="EMBL" id="EDM76887.1"/>
    </source>
</evidence>
<dbReference type="eggNOG" id="COG4122">
    <property type="taxonomic scope" value="Bacteria"/>
</dbReference>
<dbReference type="Gene3D" id="3.40.50.150">
    <property type="entry name" value="Vaccinia Virus protein VP39"/>
    <property type="match status" value="1"/>
</dbReference>
<dbReference type="EMBL" id="ABCS01000056">
    <property type="protein sequence ID" value="EDM76887.1"/>
    <property type="molecule type" value="Genomic_DNA"/>
</dbReference>
<protein>
    <recommendedName>
        <fullName evidence="3">Class I SAM-dependent methyltransferase</fullName>
    </recommendedName>
</protein>
<dbReference type="STRING" id="391625.PPSIR1_24714"/>
<comment type="caution">
    <text evidence="1">The sequence shown here is derived from an EMBL/GenBank/DDBJ whole genome shotgun (WGS) entry which is preliminary data.</text>
</comment>
<organism evidence="1 2">
    <name type="scientific">Plesiocystis pacifica SIR-1</name>
    <dbReference type="NCBI Taxonomy" id="391625"/>
    <lineage>
        <taxon>Bacteria</taxon>
        <taxon>Pseudomonadati</taxon>
        <taxon>Myxococcota</taxon>
        <taxon>Polyangia</taxon>
        <taxon>Nannocystales</taxon>
        <taxon>Nannocystaceae</taxon>
        <taxon>Plesiocystis</taxon>
    </lineage>
</organism>
<keyword evidence="2" id="KW-1185">Reference proteome</keyword>
<dbReference type="InterPro" id="IPR029063">
    <property type="entry name" value="SAM-dependent_MTases_sf"/>
</dbReference>
<proteinExistence type="predicted"/>
<dbReference type="AlphaFoldDB" id="A6GB90"/>
<dbReference type="Proteomes" id="UP000005801">
    <property type="component" value="Unassembled WGS sequence"/>
</dbReference>
<sequence>MAFVRALGRLVRSEPEPDLSTLPVWMDPIELSQVRAVIETLAPKRVLEWGAGGSTRELLATCPFIERYVSIEHNREWHGRVREIVKDPRLELHLVEPARPEPPLPGAGGKRPTTADRELLKAWRLEAEQNPELMADYVALPRTLDEHSFDFVLVDGRARSFCIREGFALLRPGGVVLLHDAQRPEYHEALRAVGRPVFLEPWKQGQVCFVRKPDAA</sequence>
<evidence type="ECO:0000313" key="2">
    <source>
        <dbReference type="Proteomes" id="UP000005801"/>
    </source>
</evidence>
<reference evidence="1 2" key="1">
    <citation type="submission" date="2007-06" db="EMBL/GenBank/DDBJ databases">
        <authorList>
            <person name="Shimkets L."/>
            <person name="Ferriera S."/>
            <person name="Johnson J."/>
            <person name="Kravitz S."/>
            <person name="Beeson K."/>
            <person name="Sutton G."/>
            <person name="Rogers Y.-H."/>
            <person name="Friedman R."/>
            <person name="Frazier M."/>
            <person name="Venter J.C."/>
        </authorList>
    </citation>
    <scope>NUCLEOTIDE SEQUENCE [LARGE SCALE GENOMIC DNA]</scope>
    <source>
        <strain evidence="1 2">SIR-1</strain>
    </source>
</reference>
<accession>A6GB90</accession>